<evidence type="ECO:0000256" key="3">
    <source>
        <dbReference type="ARBA" id="ARBA00022452"/>
    </source>
</evidence>
<keyword evidence="5 7" id="KW-0472">Membrane</keyword>
<feature type="signal peptide" evidence="8">
    <location>
        <begin position="1"/>
        <end position="22"/>
    </location>
</feature>
<evidence type="ECO:0000256" key="7">
    <source>
        <dbReference type="PROSITE-ProRule" id="PRU01360"/>
    </source>
</evidence>
<dbReference type="NCBIfam" id="TIGR04056">
    <property type="entry name" value="OMP_RagA_SusC"/>
    <property type="match status" value="1"/>
</dbReference>
<dbReference type="Gene3D" id="2.40.170.20">
    <property type="entry name" value="TonB-dependent receptor, beta-barrel domain"/>
    <property type="match status" value="1"/>
</dbReference>
<comment type="subcellular location">
    <subcellularLocation>
        <location evidence="1 7">Cell outer membrane</location>
        <topology evidence="1 7">Multi-pass membrane protein</topology>
    </subcellularLocation>
</comment>
<dbReference type="InterPro" id="IPR023996">
    <property type="entry name" value="TonB-dep_OMP_SusC/RagA"/>
</dbReference>
<name>A0A6C0GLR6_9BACT</name>
<dbReference type="InterPro" id="IPR039426">
    <property type="entry name" value="TonB-dep_rcpt-like"/>
</dbReference>
<proteinExistence type="inferred from homology"/>
<evidence type="ECO:0000256" key="4">
    <source>
        <dbReference type="ARBA" id="ARBA00022692"/>
    </source>
</evidence>
<dbReference type="Gene3D" id="2.60.40.1120">
    <property type="entry name" value="Carboxypeptidase-like, regulatory domain"/>
    <property type="match status" value="1"/>
</dbReference>
<comment type="similarity">
    <text evidence="7">Belongs to the TonB-dependent receptor family.</text>
</comment>
<keyword evidence="3 7" id="KW-1134">Transmembrane beta strand</keyword>
<dbReference type="EMBL" id="CP048222">
    <property type="protein sequence ID" value="QHT68580.1"/>
    <property type="molecule type" value="Genomic_DNA"/>
</dbReference>
<dbReference type="Proteomes" id="UP000480178">
    <property type="component" value="Chromosome"/>
</dbReference>
<sequence>MREYKLLLIIFSIFLYSGAAQAQQKISGKVSAQEDGSIVPGVNITIKGTTSGTVTDGTGMYSITVPDAKAILVFSFIGLTTEEIEVGNQTTIDVQMTSDVKTLTEIVVTAFGIEREKKALGYAVQEVKGADIVESRSSNLANSLSGRVAGVRVTSNGGPGSGSTVQIRGAGSVNGNNQPLIVIDGVPTEQSGSKQLGSVLTEISPDNIKEISVLKGPSASALYGSRGYNGVILITTKNGSGQKGIGVEINSNMTFERPLVKPDFQDMYGGGNGYRTWYNDGWSGVISDPLQIDQYQSAYGTTAPLTGTEGTDESWGGPMDGRLVRQWWTGTEVAPLTPQPDNWEQFWETGRTFTNNIAISGSNNKGNFRLSLGRMDQTGIMASNDFKRNNIRLNTGYNFTPKLSITMSAEYAKSGSDNRSYTNGQEFIWSHRHTNWDQVKDWRSYTGVHIQRAVAGKPADNDPPNWQHTYFTNPYFLQEMLPYSNEKDRLLGIIALQYKFTDYLSLMLRTGTDYSTDTRTNIINFDRVRNGNRTPGRYSEELLRYQETNSDFMLRFNKDISSMFSLNAMVGGLHRTNYYKRNFVNVGELVVDRLYNLANSVPSLNVTESTIQEREAQSLFGSFQVGFRNSVFVEVTGRNDWSSTLPKADRSYFYPSVSFTAALTDLFNIQSNMLSFAKLRASWAQVGNDTDPYRLSQTFLASGSYNGAIPKFYENLTIANPTLKPERMTGSELGVDLRFLQNRVGLDVTYYNQDAQDQILDVEISKASGYNKRIINAGKIVNKGIEISLNATPIKLPGSFSWDVSVNFARNRNKVVALADGLTTYLLASQNGLQSLASVGQPYGTLFGVAFERSPDGQVVYKDGLPVVATSSQVLGNIQPDWTGGLQNTFSFKGIVLSALIDVRKGGDIFDLGTGVARWTGQYEETAVGREEGIIGTGVMNIGTTESPQYVPNNIIVDANRLYGYNNPRNYHETGIFDGSYVKLRELSLGYQIPSAWLSKLFIQTAKISAVGRNVAILFKNTPHIDPEVDRFGANGQGFAYGELPSTRSIGFNVSLGF</sequence>
<organism evidence="10 11">
    <name type="scientific">Rhodocytophaga rosea</name>
    <dbReference type="NCBI Taxonomy" id="2704465"/>
    <lineage>
        <taxon>Bacteria</taxon>
        <taxon>Pseudomonadati</taxon>
        <taxon>Bacteroidota</taxon>
        <taxon>Cytophagia</taxon>
        <taxon>Cytophagales</taxon>
        <taxon>Rhodocytophagaceae</taxon>
        <taxon>Rhodocytophaga</taxon>
    </lineage>
</organism>
<feature type="domain" description="TonB-dependent receptor plug" evidence="9">
    <location>
        <begin position="118"/>
        <end position="231"/>
    </location>
</feature>
<dbReference type="Gene3D" id="2.170.130.10">
    <property type="entry name" value="TonB-dependent receptor, plug domain"/>
    <property type="match status" value="1"/>
</dbReference>
<dbReference type="InterPro" id="IPR012910">
    <property type="entry name" value="Plug_dom"/>
</dbReference>
<dbReference type="KEGG" id="rhoz:GXP67_18980"/>
<keyword evidence="8" id="KW-0732">Signal</keyword>
<gene>
    <name evidence="10" type="ORF">GXP67_18980</name>
</gene>
<dbReference type="PROSITE" id="PS52016">
    <property type="entry name" value="TONB_DEPENDENT_REC_3"/>
    <property type="match status" value="1"/>
</dbReference>
<keyword evidence="2 7" id="KW-0813">Transport</keyword>
<dbReference type="AlphaFoldDB" id="A0A6C0GLR6"/>
<dbReference type="NCBIfam" id="TIGR04057">
    <property type="entry name" value="SusC_RagA_signa"/>
    <property type="match status" value="1"/>
</dbReference>
<evidence type="ECO:0000313" key="10">
    <source>
        <dbReference type="EMBL" id="QHT68580.1"/>
    </source>
</evidence>
<dbReference type="SUPFAM" id="SSF49464">
    <property type="entry name" value="Carboxypeptidase regulatory domain-like"/>
    <property type="match status" value="1"/>
</dbReference>
<protein>
    <submittedName>
        <fullName evidence="10">SusC/RagA family TonB-linked outer membrane protein</fullName>
    </submittedName>
</protein>
<dbReference type="Pfam" id="PF13715">
    <property type="entry name" value="CarbopepD_reg_2"/>
    <property type="match status" value="1"/>
</dbReference>
<dbReference type="Pfam" id="PF07715">
    <property type="entry name" value="Plug"/>
    <property type="match status" value="1"/>
</dbReference>
<keyword evidence="6 7" id="KW-0998">Cell outer membrane</keyword>
<evidence type="ECO:0000256" key="5">
    <source>
        <dbReference type="ARBA" id="ARBA00023136"/>
    </source>
</evidence>
<evidence type="ECO:0000256" key="2">
    <source>
        <dbReference type="ARBA" id="ARBA00022448"/>
    </source>
</evidence>
<reference evidence="10 11" key="1">
    <citation type="submission" date="2020-01" db="EMBL/GenBank/DDBJ databases">
        <authorList>
            <person name="Kim M.K."/>
        </authorList>
    </citation>
    <scope>NUCLEOTIDE SEQUENCE [LARGE SCALE GENOMIC DNA]</scope>
    <source>
        <strain evidence="10 11">172606-1</strain>
    </source>
</reference>
<dbReference type="InterPro" id="IPR023997">
    <property type="entry name" value="TonB-dep_OMP_SusC/RagA_CS"/>
</dbReference>
<dbReference type="GO" id="GO:0009279">
    <property type="term" value="C:cell outer membrane"/>
    <property type="evidence" value="ECO:0007669"/>
    <property type="project" value="UniProtKB-SubCell"/>
</dbReference>
<keyword evidence="4 7" id="KW-0812">Transmembrane</keyword>
<dbReference type="InterPro" id="IPR037066">
    <property type="entry name" value="Plug_dom_sf"/>
</dbReference>
<evidence type="ECO:0000256" key="6">
    <source>
        <dbReference type="ARBA" id="ARBA00023237"/>
    </source>
</evidence>
<evidence type="ECO:0000259" key="9">
    <source>
        <dbReference type="Pfam" id="PF07715"/>
    </source>
</evidence>
<evidence type="ECO:0000256" key="8">
    <source>
        <dbReference type="SAM" id="SignalP"/>
    </source>
</evidence>
<dbReference type="RefSeq" id="WP_162444591.1">
    <property type="nucleotide sequence ID" value="NZ_CP048222.1"/>
</dbReference>
<dbReference type="SUPFAM" id="SSF56935">
    <property type="entry name" value="Porins"/>
    <property type="match status" value="1"/>
</dbReference>
<keyword evidence="11" id="KW-1185">Reference proteome</keyword>
<feature type="chain" id="PRO_5025586380" evidence="8">
    <location>
        <begin position="23"/>
        <end position="1058"/>
    </location>
</feature>
<evidence type="ECO:0000313" key="11">
    <source>
        <dbReference type="Proteomes" id="UP000480178"/>
    </source>
</evidence>
<dbReference type="InterPro" id="IPR008969">
    <property type="entry name" value="CarboxyPept-like_regulatory"/>
</dbReference>
<evidence type="ECO:0000256" key="1">
    <source>
        <dbReference type="ARBA" id="ARBA00004571"/>
    </source>
</evidence>
<accession>A0A6C0GLR6</accession>
<dbReference type="InterPro" id="IPR036942">
    <property type="entry name" value="Beta-barrel_TonB_sf"/>
</dbReference>